<protein>
    <submittedName>
        <fullName evidence="9">Bifunctional protein FolD</fullName>
    </submittedName>
</protein>
<evidence type="ECO:0000256" key="6">
    <source>
        <dbReference type="ARBA" id="ARBA00023167"/>
    </source>
</evidence>
<keyword evidence="6" id="KW-0486">Methionine biosynthesis</keyword>
<dbReference type="PRINTS" id="PR00085">
    <property type="entry name" value="THFDHDRGNASE"/>
</dbReference>
<keyword evidence="5" id="KW-0560">Oxidoreductase</keyword>
<sequence length="91" mass="10335">MTILDGKAVSEEILEDLRIEITDLLNQGNRVPRLDIIIVGHDYASEKYVSMKEKKGEKLGIKIVVHKFEDDVTEEALKQLIVKLNDDSLVD</sequence>
<dbReference type="GO" id="GO:0006164">
    <property type="term" value="P:purine nucleotide biosynthetic process"/>
    <property type="evidence" value="ECO:0007669"/>
    <property type="project" value="UniProtKB-KW"/>
</dbReference>
<keyword evidence="6" id="KW-0028">Amino-acid biosynthesis</keyword>
<dbReference type="InterPro" id="IPR046346">
    <property type="entry name" value="Aminoacid_DH-like_N_sf"/>
</dbReference>
<dbReference type="Pfam" id="PF00763">
    <property type="entry name" value="THF_DHG_CYH"/>
    <property type="match status" value="1"/>
</dbReference>
<feature type="domain" description="Tetrahydrofolate dehydrogenase/cyclohydrolase catalytic" evidence="8">
    <location>
        <begin position="4"/>
        <end position="91"/>
    </location>
</feature>
<dbReference type="InterPro" id="IPR020630">
    <property type="entry name" value="THF_DH/CycHdrlase_cat_dom"/>
</dbReference>
<gene>
    <name evidence="9" type="ORF">XD93_0857</name>
</gene>
<dbReference type="Proteomes" id="UP000053904">
    <property type="component" value="Unassembled WGS sequence"/>
</dbReference>
<comment type="pathway">
    <text evidence="1">One-carbon metabolism; tetrahydrofolate interconversion.</text>
</comment>
<dbReference type="GO" id="GO:0009086">
    <property type="term" value="P:methionine biosynthetic process"/>
    <property type="evidence" value="ECO:0007669"/>
    <property type="project" value="UniProtKB-KW"/>
</dbReference>
<dbReference type="AlphaFoldDB" id="A0A101HGM9"/>
<dbReference type="SUPFAM" id="SSF53223">
    <property type="entry name" value="Aminoacid dehydrogenase-like, N-terminal domain"/>
    <property type="match status" value="1"/>
</dbReference>
<evidence type="ECO:0000313" key="10">
    <source>
        <dbReference type="Proteomes" id="UP000053904"/>
    </source>
</evidence>
<evidence type="ECO:0000256" key="5">
    <source>
        <dbReference type="ARBA" id="ARBA00023002"/>
    </source>
</evidence>
<evidence type="ECO:0000313" key="9">
    <source>
        <dbReference type="EMBL" id="KUK76532.1"/>
    </source>
</evidence>
<keyword evidence="3" id="KW-0378">Hydrolase</keyword>
<dbReference type="GO" id="GO:0035999">
    <property type="term" value="P:tetrahydrofolate interconversion"/>
    <property type="evidence" value="ECO:0007669"/>
    <property type="project" value="TreeGrafter"/>
</dbReference>
<keyword evidence="2" id="KW-0658">Purine biosynthesis</keyword>
<name>A0A101HGM9_9BACT</name>
<dbReference type="InterPro" id="IPR000672">
    <property type="entry name" value="THF_DH/CycHdrlase"/>
</dbReference>
<proteinExistence type="predicted"/>
<reference evidence="10" key="1">
    <citation type="journal article" date="2015" name="MBio">
        <title>Genome-Resolved Metagenomic Analysis Reveals Roles for Candidate Phyla and Other Microbial Community Members in Biogeochemical Transformations in Oil Reservoirs.</title>
        <authorList>
            <person name="Hu P."/>
            <person name="Tom L."/>
            <person name="Singh A."/>
            <person name="Thomas B.C."/>
            <person name="Baker B.J."/>
            <person name="Piceno Y.M."/>
            <person name="Andersen G.L."/>
            <person name="Banfield J.F."/>
        </authorList>
    </citation>
    <scope>NUCLEOTIDE SEQUENCE [LARGE SCALE GENOMIC DNA]</scope>
</reference>
<keyword evidence="4" id="KW-0521">NADP</keyword>
<evidence type="ECO:0000256" key="2">
    <source>
        <dbReference type="ARBA" id="ARBA00022755"/>
    </source>
</evidence>
<evidence type="ECO:0000259" key="8">
    <source>
        <dbReference type="Pfam" id="PF00763"/>
    </source>
</evidence>
<comment type="caution">
    <text evidence="9">The sequence shown here is derived from an EMBL/GenBank/DDBJ whole genome shotgun (WGS) entry which is preliminary data.</text>
</comment>
<dbReference type="GO" id="GO:0005829">
    <property type="term" value="C:cytosol"/>
    <property type="evidence" value="ECO:0007669"/>
    <property type="project" value="TreeGrafter"/>
</dbReference>
<accession>A0A101HGM9</accession>
<dbReference type="PANTHER" id="PTHR48099">
    <property type="entry name" value="C-1-TETRAHYDROFOLATE SYNTHASE, CYTOPLASMIC-RELATED"/>
    <property type="match status" value="1"/>
</dbReference>
<organism evidence="9 10">
    <name type="scientific">candidate division WS6 bacterium 34_10</name>
    <dbReference type="NCBI Taxonomy" id="1641389"/>
    <lineage>
        <taxon>Bacteria</taxon>
        <taxon>Candidatus Dojkabacteria</taxon>
    </lineage>
</organism>
<evidence type="ECO:0000256" key="1">
    <source>
        <dbReference type="ARBA" id="ARBA00004777"/>
    </source>
</evidence>
<dbReference type="PANTHER" id="PTHR48099:SF5">
    <property type="entry name" value="C-1-TETRAHYDROFOLATE SYNTHASE, CYTOPLASMIC"/>
    <property type="match status" value="1"/>
</dbReference>
<evidence type="ECO:0000256" key="4">
    <source>
        <dbReference type="ARBA" id="ARBA00022857"/>
    </source>
</evidence>
<dbReference type="GO" id="GO:0004488">
    <property type="term" value="F:methylenetetrahydrofolate dehydrogenase (NADP+) activity"/>
    <property type="evidence" value="ECO:0007669"/>
    <property type="project" value="InterPro"/>
</dbReference>
<evidence type="ECO:0000256" key="3">
    <source>
        <dbReference type="ARBA" id="ARBA00022801"/>
    </source>
</evidence>
<dbReference type="Gene3D" id="3.40.50.10860">
    <property type="entry name" value="Leucine Dehydrogenase, chain A, domain 1"/>
    <property type="match status" value="1"/>
</dbReference>
<dbReference type="EMBL" id="LGGO01000138">
    <property type="protein sequence ID" value="KUK76532.1"/>
    <property type="molecule type" value="Genomic_DNA"/>
</dbReference>
<keyword evidence="7" id="KW-0511">Multifunctional enzyme</keyword>
<feature type="non-terminal residue" evidence="9">
    <location>
        <position position="91"/>
    </location>
</feature>
<evidence type="ECO:0000256" key="7">
    <source>
        <dbReference type="ARBA" id="ARBA00023268"/>
    </source>
</evidence>
<dbReference type="GO" id="GO:0004477">
    <property type="term" value="F:methenyltetrahydrofolate cyclohydrolase activity"/>
    <property type="evidence" value="ECO:0007669"/>
    <property type="project" value="TreeGrafter"/>
</dbReference>